<proteinExistence type="predicted"/>
<feature type="chain" id="PRO_5046319751" evidence="1">
    <location>
        <begin position="24"/>
        <end position="311"/>
    </location>
</feature>
<evidence type="ECO:0000313" key="3">
    <source>
        <dbReference type="Proteomes" id="UP001593833"/>
    </source>
</evidence>
<dbReference type="InterPro" id="IPR015943">
    <property type="entry name" value="WD40/YVTN_repeat-like_dom_sf"/>
</dbReference>
<feature type="signal peptide" evidence="1">
    <location>
        <begin position="1"/>
        <end position="23"/>
    </location>
</feature>
<keyword evidence="3" id="KW-1185">Reference proteome</keyword>
<comment type="caution">
    <text evidence="2">The sequence shown here is derived from an EMBL/GenBank/DDBJ whole genome shotgun (WGS) entry which is preliminary data.</text>
</comment>
<feature type="non-terminal residue" evidence="2">
    <location>
        <position position="311"/>
    </location>
</feature>
<dbReference type="SUPFAM" id="SSF50969">
    <property type="entry name" value="YVTN repeat-like/Quinoprotein amine dehydrogenase"/>
    <property type="match status" value="1"/>
</dbReference>
<reference evidence="2 3" key="1">
    <citation type="submission" date="2024-09" db="EMBL/GenBank/DDBJ databases">
        <authorList>
            <person name="D'Angelo T."/>
        </authorList>
    </citation>
    <scope>NUCLEOTIDE SEQUENCE [LARGE SCALE GENOMIC DNA]</scope>
    <source>
        <strain evidence="2">SAG AM-320-E07</strain>
    </source>
</reference>
<sequence length="311" mass="33394">MPTLRLAPLPVVIAVLLASSAGAVTFDYTTLWTHLADTELDHYIYDCGGVVDLAVKGNFAYAVDSWQGLQVIDWTDPTAIVYRGFLYINRPVGCDVRDHIVYVVTSDGQIAVADVDDHDQPVLVNQVPVGGTPRDVLVLGPWLYVLTGDDTLRIFSLTVASTPTPVGTVSLPAGRSDRMDLDGERLVVAGTGGLAVYNVTTPDWPWLLGTHDLSGAVSGLDVRDGLALVGQVSESRLIDVSDPTAMVELATLDSGGKGALLTSNGQAWLGWGFCWYYGGMNVFDVSTPTAPVLLHQEIQGFRGWPEAMVEY</sequence>
<dbReference type="InterPro" id="IPR013211">
    <property type="entry name" value="LVIVD"/>
</dbReference>
<dbReference type="Gene3D" id="2.130.10.10">
    <property type="entry name" value="YVTN repeat-like/Quinoprotein amine dehydrogenase"/>
    <property type="match status" value="1"/>
</dbReference>
<evidence type="ECO:0000313" key="2">
    <source>
        <dbReference type="EMBL" id="MFC1573307.1"/>
    </source>
</evidence>
<organism evidence="2 3">
    <name type="scientific">Eiseniibacteriota bacterium</name>
    <dbReference type="NCBI Taxonomy" id="2212470"/>
    <lineage>
        <taxon>Bacteria</taxon>
        <taxon>Candidatus Eiseniibacteriota</taxon>
    </lineage>
</organism>
<dbReference type="InterPro" id="IPR011044">
    <property type="entry name" value="Quino_amine_DH_bsu"/>
</dbReference>
<keyword evidence="1" id="KW-0732">Signal</keyword>
<gene>
    <name evidence="2" type="ORF">ACFL6M_06880</name>
</gene>
<evidence type="ECO:0000256" key="1">
    <source>
        <dbReference type="SAM" id="SignalP"/>
    </source>
</evidence>
<protein>
    <submittedName>
        <fullName evidence="2">LVIVD repeat-containing protein</fullName>
    </submittedName>
</protein>
<accession>A0ABV6YLU2</accession>
<dbReference type="EMBL" id="JBHPKH010000120">
    <property type="protein sequence ID" value="MFC1573307.1"/>
    <property type="molecule type" value="Genomic_DNA"/>
</dbReference>
<dbReference type="Proteomes" id="UP001593833">
    <property type="component" value="Unassembled WGS sequence"/>
</dbReference>
<dbReference type="Pfam" id="PF08309">
    <property type="entry name" value="LVIVD"/>
    <property type="match status" value="1"/>
</dbReference>
<name>A0ABV6YLU2_UNCEI</name>